<evidence type="ECO:0000256" key="1">
    <source>
        <dbReference type="ARBA" id="ARBA00022448"/>
    </source>
</evidence>
<evidence type="ECO:0000256" key="5">
    <source>
        <dbReference type="ARBA" id="ARBA00023004"/>
    </source>
</evidence>
<proteinExistence type="predicted"/>
<evidence type="ECO:0000256" key="4">
    <source>
        <dbReference type="ARBA" id="ARBA00022982"/>
    </source>
</evidence>
<keyword evidence="2 6" id="KW-0349">Heme</keyword>
<keyword evidence="10" id="KW-1185">Reference proteome</keyword>
<evidence type="ECO:0000256" key="6">
    <source>
        <dbReference type="PROSITE-ProRule" id="PRU00433"/>
    </source>
</evidence>
<evidence type="ECO:0000313" key="9">
    <source>
        <dbReference type="EMBL" id="WAP66969.1"/>
    </source>
</evidence>
<evidence type="ECO:0000256" key="7">
    <source>
        <dbReference type="SAM" id="MobiDB-lite"/>
    </source>
</evidence>
<dbReference type="PANTHER" id="PTHR33751">
    <property type="entry name" value="CBB3-TYPE CYTOCHROME C OXIDASE SUBUNIT FIXP"/>
    <property type="match status" value="1"/>
</dbReference>
<dbReference type="Pfam" id="PF00034">
    <property type="entry name" value="Cytochrom_C"/>
    <property type="match status" value="1"/>
</dbReference>
<organism evidence="9 10">
    <name type="scientific">Jiella pelagia</name>
    <dbReference type="NCBI Taxonomy" id="2986949"/>
    <lineage>
        <taxon>Bacteria</taxon>
        <taxon>Pseudomonadati</taxon>
        <taxon>Pseudomonadota</taxon>
        <taxon>Alphaproteobacteria</taxon>
        <taxon>Hyphomicrobiales</taxon>
        <taxon>Aurantimonadaceae</taxon>
        <taxon>Jiella</taxon>
    </lineage>
</organism>
<dbReference type="PANTHER" id="PTHR33751:SF9">
    <property type="entry name" value="CYTOCHROME C4"/>
    <property type="match status" value="1"/>
</dbReference>
<evidence type="ECO:0000259" key="8">
    <source>
        <dbReference type="PROSITE" id="PS51007"/>
    </source>
</evidence>
<protein>
    <submittedName>
        <fullName evidence="9">C-type cytochrome</fullName>
    </submittedName>
</protein>
<dbReference type="SUPFAM" id="SSF46626">
    <property type="entry name" value="Cytochrome c"/>
    <property type="match status" value="3"/>
</dbReference>
<feature type="compositionally biased region" description="Basic and acidic residues" evidence="7">
    <location>
        <begin position="398"/>
        <end position="413"/>
    </location>
</feature>
<keyword evidence="1" id="KW-0813">Transport</keyword>
<keyword evidence="5 6" id="KW-0408">Iron</keyword>
<feature type="region of interest" description="Disordered" evidence="7">
    <location>
        <begin position="387"/>
        <end position="433"/>
    </location>
</feature>
<dbReference type="InterPro" id="IPR036909">
    <property type="entry name" value="Cyt_c-like_dom_sf"/>
</dbReference>
<keyword evidence="3 6" id="KW-0479">Metal-binding</keyword>
<feature type="domain" description="Cytochrome c" evidence="8">
    <location>
        <begin position="75"/>
        <end position="163"/>
    </location>
</feature>
<dbReference type="RefSeq" id="WP_268879415.1">
    <property type="nucleotide sequence ID" value="NZ_CP114029.1"/>
</dbReference>
<keyword evidence="4" id="KW-0249">Electron transport</keyword>
<evidence type="ECO:0000256" key="2">
    <source>
        <dbReference type="ARBA" id="ARBA00022617"/>
    </source>
</evidence>
<feature type="domain" description="Cytochrome c" evidence="8">
    <location>
        <begin position="186"/>
        <end position="277"/>
    </location>
</feature>
<evidence type="ECO:0000256" key="3">
    <source>
        <dbReference type="ARBA" id="ARBA00022723"/>
    </source>
</evidence>
<dbReference type="Pfam" id="PF13442">
    <property type="entry name" value="Cytochrome_CBB3"/>
    <property type="match status" value="1"/>
</dbReference>
<sequence>MKLSVTLTRRRVIAAIVLVAVAPFAVGASGLVSIGASSGHFAPVGWFLHWTMQQTVSRRSWLVEKPEDLDLSDPALVQRGSGHFATGCAPCHAAPGVRQSEVVEHMTPMPPQLHVGDRIAEWEDRELFWIVQHGIKYSGMPAWPAQERPDEVWSMVAFLRALPGMTPERYRELALDIGAGGAPDEVDMEAGAEALGGLDGIMREAVADCARCHGTNGLGRGPKGAFPIIAGQPQAYLAATLKAFQMGTRQSGYMQSAAARYDDAVLEQLATYYAGQPAASPGNGAVSQAAEEAATDSALEPTQVSDVRPMTEVFQIDPAAATGFPIGRNETLALGRRIAETGLPERKIAACDSCHGPDGIARNPLFPRLDGHPFWYLKTHLEPLEGRPSRRHALRPPDGSDRHQHDGGADRGRVALVREPGRQADRSAGTVKP</sequence>
<accession>A0ABY7BU84</accession>
<evidence type="ECO:0000313" key="10">
    <source>
        <dbReference type="Proteomes" id="UP001164020"/>
    </source>
</evidence>
<dbReference type="InterPro" id="IPR050597">
    <property type="entry name" value="Cytochrome_c_Oxidase_Subunit"/>
</dbReference>
<reference evidence="9" key="1">
    <citation type="submission" date="2022-12" db="EMBL/GenBank/DDBJ databases">
        <title>Jiella pelagia sp. nov., isolated from phosphonate enriched culture of Northwest Pacific surface seawater.</title>
        <authorList>
            <person name="Shin D.Y."/>
            <person name="Hwang C.Y."/>
        </authorList>
    </citation>
    <scope>NUCLEOTIDE SEQUENCE</scope>
    <source>
        <strain evidence="9">HL-NP1</strain>
    </source>
</reference>
<dbReference type="InterPro" id="IPR009056">
    <property type="entry name" value="Cyt_c-like_dom"/>
</dbReference>
<dbReference type="Proteomes" id="UP001164020">
    <property type="component" value="Chromosome"/>
</dbReference>
<dbReference type="Gene3D" id="1.10.760.10">
    <property type="entry name" value="Cytochrome c-like domain"/>
    <property type="match status" value="3"/>
</dbReference>
<name>A0ABY7BU84_9HYPH</name>
<dbReference type="PROSITE" id="PS51007">
    <property type="entry name" value="CYTC"/>
    <property type="match status" value="2"/>
</dbReference>
<gene>
    <name evidence="9" type="ORF">OH818_15065</name>
</gene>
<dbReference type="EMBL" id="CP114029">
    <property type="protein sequence ID" value="WAP66969.1"/>
    <property type="molecule type" value="Genomic_DNA"/>
</dbReference>
<feature type="region of interest" description="Disordered" evidence="7">
    <location>
        <begin position="280"/>
        <end position="300"/>
    </location>
</feature>